<protein>
    <recommendedName>
        <fullName evidence="4">VanZ-like domain-containing protein</fullName>
    </recommendedName>
</protein>
<dbReference type="RefSeq" id="WP_012915363.1">
    <property type="nucleotide sequence ID" value="NC_013722.1"/>
</dbReference>
<organism evidence="2 3">
    <name type="scientific">Xanthomonas albilineans (strain GPE PC73 / CFBP 7063)</name>
    <dbReference type="NCBI Taxonomy" id="380358"/>
    <lineage>
        <taxon>Bacteria</taxon>
        <taxon>Pseudomonadati</taxon>
        <taxon>Pseudomonadota</taxon>
        <taxon>Gammaproteobacteria</taxon>
        <taxon>Lysobacterales</taxon>
        <taxon>Lysobacteraceae</taxon>
        <taxon>Xanthomonas</taxon>
    </lineage>
</organism>
<dbReference type="STRING" id="380358.XALC_0835"/>
<feature type="transmembrane region" description="Helical" evidence="1">
    <location>
        <begin position="74"/>
        <end position="93"/>
    </location>
</feature>
<keyword evidence="1" id="KW-0472">Membrane</keyword>
<dbReference type="Proteomes" id="UP000001890">
    <property type="component" value="Chromosome"/>
</dbReference>
<gene>
    <name evidence="2" type="ordered locus">XALc_0835</name>
</gene>
<keyword evidence="1" id="KW-0812">Transmembrane</keyword>
<feature type="transmembrane region" description="Helical" evidence="1">
    <location>
        <begin position="15"/>
        <end position="37"/>
    </location>
</feature>
<feature type="transmembrane region" description="Helical" evidence="1">
    <location>
        <begin position="49"/>
        <end position="67"/>
    </location>
</feature>
<sequence length="136" mass="15050">MALVKGALRPFRWPWLWLGLWWLAIVVLIYLCMIAQPPQLLDMPEGDKVEHFLAYLLLAAGAVQLYAGPRAWTWAALGLLALGVGIEFAQGAWTSTRSADPFDALADALGVVAGMATVATPLRDVLWHLERGVWRR</sequence>
<dbReference type="GeneID" id="57876155"/>
<dbReference type="EMBL" id="FP565176">
    <property type="protein sequence ID" value="CBA15353.1"/>
    <property type="molecule type" value="Genomic_DNA"/>
</dbReference>
<proteinExistence type="predicted"/>
<keyword evidence="1" id="KW-1133">Transmembrane helix</keyword>
<evidence type="ECO:0000256" key="1">
    <source>
        <dbReference type="SAM" id="Phobius"/>
    </source>
</evidence>
<evidence type="ECO:0000313" key="3">
    <source>
        <dbReference type="Proteomes" id="UP000001890"/>
    </source>
</evidence>
<evidence type="ECO:0000313" key="2">
    <source>
        <dbReference type="EMBL" id="CBA15353.1"/>
    </source>
</evidence>
<dbReference type="PANTHER" id="PTHR28008">
    <property type="entry name" value="DOMAIN PROTEIN, PUTATIVE (AFU_ORTHOLOGUE AFUA_3G10980)-RELATED"/>
    <property type="match status" value="1"/>
</dbReference>
<accession>D2UC62</accession>
<dbReference type="PATRIC" id="fig|29447.3.peg.836"/>
<keyword evidence="3" id="KW-1185">Reference proteome</keyword>
<feature type="transmembrane region" description="Helical" evidence="1">
    <location>
        <begin position="105"/>
        <end position="126"/>
    </location>
</feature>
<name>D2UC62_XANAP</name>
<dbReference type="eggNOG" id="COG5652">
    <property type="taxonomic scope" value="Bacteria"/>
</dbReference>
<dbReference type="PANTHER" id="PTHR28008:SF1">
    <property type="entry name" value="DOMAIN PROTEIN, PUTATIVE (AFU_ORTHOLOGUE AFUA_3G10980)-RELATED"/>
    <property type="match status" value="1"/>
</dbReference>
<reference evidence="2 3" key="1">
    <citation type="journal article" date="2009" name="BMC Genomics">
        <title>The complete genome sequence of Xanthomonas albilineans provides new insights into the reductive genome evolution of the xylem-limited Xanthomonadaceae.</title>
        <authorList>
            <person name="Pieretti I."/>
            <person name="Royer M."/>
            <person name="Barbe V."/>
            <person name="Carrere S."/>
            <person name="Koebnik R."/>
            <person name="Cociancich S."/>
            <person name="Couloux A."/>
            <person name="Darrasse A."/>
            <person name="Gouzy J."/>
            <person name="Jacques M.A."/>
            <person name="Lauber E."/>
            <person name="Manceau C."/>
            <person name="Mangenot S."/>
            <person name="Poussier S."/>
            <person name="Segurens B."/>
            <person name="Szurek B."/>
            <person name="Verdier V."/>
            <person name="Arlat M."/>
            <person name="Rott P."/>
        </authorList>
    </citation>
    <scope>NUCLEOTIDE SEQUENCE [LARGE SCALE GENOMIC DNA]</scope>
    <source>
        <strain evidence="3">GPE PC73 / CFBP 7063</strain>
    </source>
</reference>
<dbReference type="KEGG" id="xal:XALC_0835"/>
<dbReference type="AlphaFoldDB" id="D2UC62"/>
<dbReference type="OrthoDB" id="3790495at2"/>
<evidence type="ECO:0008006" key="4">
    <source>
        <dbReference type="Google" id="ProtNLM"/>
    </source>
</evidence>